<dbReference type="Proteomes" id="UP000247973">
    <property type="component" value="Unassembled WGS sequence"/>
</dbReference>
<sequence>MKQSNKWLDGLTSIVICFAIFLGCQGSTTEGEIPSPSPVPAFTAKNYIVSNIAEYNSKVKLLTAGDTITLAKGVWKDSKIIFYGEGTADKPIVLTVEEYGKTTIEGLSNLQIHGNYLIIDGLIFTNGHSATEQLIEFRKGSSLTANNSILKNCVIDNYNRPLSTDKDAWVNLWGRNNKVEHCYFGTKTNLGVTLIVWPNGDGHNKNYHHISNNYFAGRPNLDVNGAETIRIGTSDYSMEISGTIVESNYFEYCNGESELISIKSCENRIIDNTFFECEGSVVLRHGNRNEISGNYFIGNRKENTGGVRVINQGHKIFNNYFYGCRGETHRAPLNIMKGLVDSPINGYHQVKDIEICFNTWVDCDTPWLLSFGVREHQDLLPVNVKIAHNIVYSPNESNLIEAYDNIDGITFENNLLKGKNGFEKGTGFIEGSIQQESTTNGYPLVLTDIKTPVISYISTDIEDRKRIELTSIGAFDMNGSRSTKTQAARSNSGPVWYKK</sequence>
<keyword evidence="3" id="KW-1185">Reference proteome</keyword>
<dbReference type="SUPFAM" id="SSF51126">
    <property type="entry name" value="Pectin lyase-like"/>
    <property type="match status" value="1"/>
</dbReference>
<dbReference type="InterPro" id="IPR039513">
    <property type="entry name" value="PL-6"/>
</dbReference>
<dbReference type="EMBL" id="QICL01000001">
    <property type="protein sequence ID" value="PXV68756.1"/>
    <property type="molecule type" value="Genomic_DNA"/>
</dbReference>
<gene>
    <name evidence="2" type="ORF">CLV62_10119</name>
</gene>
<dbReference type="PROSITE" id="PS51257">
    <property type="entry name" value="PROKAR_LIPOPROTEIN"/>
    <property type="match status" value="1"/>
</dbReference>
<feature type="compositionally biased region" description="Polar residues" evidence="1">
    <location>
        <begin position="480"/>
        <end position="493"/>
    </location>
</feature>
<dbReference type="Gene3D" id="2.160.20.10">
    <property type="entry name" value="Single-stranded right-handed beta-helix, Pectin lyase-like"/>
    <property type="match status" value="1"/>
</dbReference>
<dbReference type="CDD" id="cd14251">
    <property type="entry name" value="PL-6"/>
    <property type="match status" value="1"/>
</dbReference>
<dbReference type="OrthoDB" id="6475864at2"/>
<accession>A0A2V3PV18</accession>
<protein>
    <submittedName>
        <fullName evidence="2">Parallel beta-helix repeat protein</fullName>
    </submittedName>
</protein>
<organism evidence="2 3">
    <name type="scientific">Dysgonomonas alginatilytica</name>
    <dbReference type="NCBI Taxonomy" id="1605892"/>
    <lineage>
        <taxon>Bacteria</taxon>
        <taxon>Pseudomonadati</taxon>
        <taxon>Bacteroidota</taxon>
        <taxon>Bacteroidia</taxon>
        <taxon>Bacteroidales</taxon>
        <taxon>Dysgonomonadaceae</taxon>
        <taxon>Dysgonomonas</taxon>
    </lineage>
</organism>
<evidence type="ECO:0000256" key="1">
    <source>
        <dbReference type="SAM" id="MobiDB-lite"/>
    </source>
</evidence>
<dbReference type="InterPro" id="IPR012334">
    <property type="entry name" value="Pectin_lyas_fold"/>
</dbReference>
<proteinExistence type="predicted"/>
<feature type="region of interest" description="Disordered" evidence="1">
    <location>
        <begin position="480"/>
        <end position="499"/>
    </location>
</feature>
<dbReference type="Pfam" id="PF14592">
    <property type="entry name" value="Chondroitinas_B"/>
    <property type="match status" value="1"/>
</dbReference>
<dbReference type="InterPro" id="IPR011050">
    <property type="entry name" value="Pectin_lyase_fold/virulence"/>
</dbReference>
<evidence type="ECO:0000313" key="2">
    <source>
        <dbReference type="EMBL" id="PXV68756.1"/>
    </source>
</evidence>
<reference evidence="2 3" key="1">
    <citation type="submission" date="2018-03" db="EMBL/GenBank/DDBJ databases">
        <title>Genomic Encyclopedia of Archaeal and Bacterial Type Strains, Phase II (KMG-II): from individual species to whole genera.</title>
        <authorList>
            <person name="Goeker M."/>
        </authorList>
    </citation>
    <scope>NUCLEOTIDE SEQUENCE [LARGE SCALE GENOMIC DNA]</scope>
    <source>
        <strain evidence="2 3">DSM 100214</strain>
    </source>
</reference>
<name>A0A2V3PV18_9BACT</name>
<dbReference type="AlphaFoldDB" id="A0A2V3PV18"/>
<comment type="caution">
    <text evidence="2">The sequence shown here is derived from an EMBL/GenBank/DDBJ whole genome shotgun (WGS) entry which is preliminary data.</text>
</comment>
<dbReference type="RefSeq" id="WP_110308749.1">
    <property type="nucleotide sequence ID" value="NZ_QICL01000001.1"/>
</dbReference>
<evidence type="ECO:0000313" key="3">
    <source>
        <dbReference type="Proteomes" id="UP000247973"/>
    </source>
</evidence>